<keyword evidence="3" id="KW-0472">Membrane</keyword>
<dbReference type="PROSITE" id="PS50998">
    <property type="entry name" value="GLA_2"/>
    <property type="match status" value="1"/>
</dbReference>
<dbReference type="SUPFAM" id="SSF57630">
    <property type="entry name" value="GLA-domain"/>
    <property type="match status" value="1"/>
</dbReference>
<dbReference type="FunFam" id="4.10.740.10:FF:000001">
    <property type="entry name" value="vitamin K-dependent protein S"/>
    <property type="match status" value="1"/>
</dbReference>
<dbReference type="Gene3D" id="4.10.740.10">
    <property type="entry name" value="Coagulation Factor IX"/>
    <property type="match status" value="1"/>
</dbReference>
<dbReference type="PANTHER" id="PTHR24278:SF30">
    <property type="entry name" value="TRANSMEMBRANE GAMMA-CARBOXYGLUTAMIC ACID PROTEIN 2"/>
    <property type="match status" value="1"/>
</dbReference>
<feature type="transmembrane region" description="Helical" evidence="3">
    <location>
        <begin position="137"/>
        <end position="162"/>
    </location>
</feature>
<dbReference type="GO" id="GO:0005509">
    <property type="term" value="F:calcium ion binding"/>
    <property type="evidence" value="ECO:0007669"/>
    <property type="project" value="InterPro"/>
</dbReference>
<dbReference type="PANTHER" id="PTHR24278">
    <property type="entry name" value="COAGULATION FACTOR"/>
    <property type="match status" value="1"/>
</dbReference>
<evidence type="ECO:0000256" key="1">
    <source>
        <dbReference type="ARBA" id="ARBA00023157"/>
    </source>
</evidence>
<dbReference type="InterPro" id="IPR035972">
    <property type="entry name" value="GLA-like_dom_SF"/>
</dbReference>
<name>A0A6P9BUG5_PANGU</name>
<keyword evidence="1" id="KW-1015">Disulfide bond</keyword>
<dbReference type="InterPro" id="IPR017857">
    <property type="entry name" value="Coagulation_fac-like_Gla_dom"/>
</dbReference>
<dbReference type="KEGG" id="pgut:117664468"/>
<gene>
    <name evidence="6" type="primary">PRRG2</name>
</gene>
<dbReference type="AlphaFoldDB" id="A0A6P9BUG5"/>
<dbReference type="CTD" id="5639"/>
<accession>A0A6P9BUG5</accession>
<dbReference type="InterPro" id="IPR000294">
    <property type="entry name" value="GLA_domain"/>
</dbReference>
<evidence type="ECO:0000313" key="6">
    <source>
        <dbReference type="RefSeq" id="XP_034271270.1"/>
    </source>
</evidence>
<feature type="region of interest" description="Disordered" evidence="2">
    <location>
        <begin position="172"/>
        <end position="227"/>
    </location>
</feature>
<reference evidence="6" key="1">
    <citation type="submission" date="2025-08" db="UniProtKB">
        <authorList>
            <consortium name="RefSeq"/>
        </authorList>
    </citation>
    <scope>IDENTIFICATION</scope>
    <source>
        <tissue evidence="6">Blood</tissue>
    </source>
</reference>
<dbReference type="PROSITE" id="PS00011">
    <property type="entry name" value="GLA_1"/>
    <property type="match status" value="1"/>
</dbReference>
<feature type="compositionally biased region" description="Polar residues" evidence="2">
    <location>
        <begin position="218"/>
        <end position="227"/>
    </location>
</feature>
<dbReference type="GO" id="GO:0005886">
    <property type="term" value="C:plasma membrane"/>
    <property type="evidence" value="ECO:0007669"/>
    <property type="project" value="TreeGrafter"/>
</dbReference>
<dbReference type="GO" id="GO:0005615">
    <property type="term" value="C:extracellular space"/>
    <property type="evidence" value="ECO:0007669"/>
    <property type="project" value="TreeGrafter"/>
</dbReference>
<organism evidence="5 6">
    <name type="scientific">Pantherophis guttatus</name>
    <name type="common">Corn snake</name>
    <name type="synonym">Elaphe guttata</name>
    <dbReference type="NCBI Taxonomy" id="94885"/>
    <lineage>
        <taxon>Eukaryota</taxon>
        <taxon>Metazoa</taxon>
        <taxon>Chordata</taxon>
        <taxon>Craniata</taxon>
        <taxon>Vertebrata</taxon>
        <taxon>Euteleostomi</taxon>
        <taxon>Lepidosauria</taxon>
        <taxon>Squamata</taxon>
        <taxon>Bifurcata</taxon>
        <taxon>Unidentata</taxon>
        <taxon>Episquamata</taxon>
        <taxon>Toxicofera</taxon>
        <taxon>Serpentes</taxon>
        <taxon>Colubroidea</taxon>
        <taxon>Colubridae</taxon>
        <taxon>Colubrinae</taxon>
        <taxon>Pantherophis</taxon>
    </lineage>
</organism>
<evidence type="ECO:0000256" key="3">
    <source>
        <dbReference type="SAM" id="Phobius"/>
    </source>
</evidence>
<dbReference type="InterPro" id="IPR050442">
    <property type="entry name" value="Peptidase_S1_coag_factors"/>
</dbReference>
<dbReference type="GeneID" id="117664468"/>
<dbReference type="Proteomes" id="UP001652622">
    <property type="component" value="Unplaced"/>
</dbReference>
<feature type="transmembrane region" description="Helical" evidence="3">
    <location>
        <begin position="30"/>
        <end position="50"/>
    </location>
</feature>
<dbReference type="OrthoDB" id="9945709at2759"/>
<evidence type="ECO:0000259" key="4">
    <source>
        <dbReference type="PROSITE" id="PS50998"/>
    </source>
</evidence>
<keyword evidence="3" id="KW-1133">Transmembrane helix</keyword>
<dbReference type="InParanoid" id="A0A6P9BUG5"/>
<keyword evidence="5" id="KW-1185">Reference proteome</keyword>
<dbReference type="Pfam" id="PF00594">
    <property type="entry name" value="Gla"/>
    <property type="match status" value="1"/>
</dbReference>
<dbReference type="RefSeq" id="XP_034271270.1">
    <property type="nucleotide sequence ID" value="XM_034415379.2"/>
</dbReference>
<dbReference type="PRINTS" id="PR00001">
    <property type="entry name" value="GLABLOOD"/>
</dbReference>
<dbReference type="SMART" id="SM00069">
    <property type="entry name" value="GLA"/>
    <property type="match status" value="1"/>
</dbReference>
<keyword evidence="3 6" id="KW-0812">Transmembrane</keyword>
<evidence type="ECO:0000313" key="5">
    <source>
        <dbReference type="Proteomes" id="UP001652622"/>
    </source>
</evidence>
<proteinExistence type="predicted"/>
<feature type="domain" description="Gla" evidence="4">
    <location>
        <begin position="79"/>
        <end position="125"/>
    </location>
</feature>
<dbReference type="OMA" id="IYCYKAK"/>
<protein>
    <submittedName>
        <fullName evidence="6">Transmembrane gamma-carboxyglutamic acid protein 2 isoform X1</fullName>
    </submittedName>
</protein>
<evidence type="ECO:0000256" key="2">
    <source>
        <dbReference type="SAM" id="MobiDB-lite"/>
    </source>
</evidence>
<sequence length="227" mass="26186">MWTSKWNLRRAECFCQDTVFHPFHTGSTMWSFLCLLFLFKILVPSFAASLHRQPDQEQIEEVFLDATSANKFLSRKILHNHWDFELIVPDNLERECREEVCNYEEAREVFEDDTQTKKFWEAYLREKGKTKNPGIDVAGLVAGLIAALVSIVMFIIVAMYCIKYRAKERNRSRRTQDPGIPLANFDDEPKPESAPGLPSYEQAMASSGVHDAPPPPYNRNNNLTRPT</sequence>